<dbReference type="Gene3D" id="1.20.120.20">
    <property type="entry name" value="Apolipoprotein"/>
    <property type="match status" value="1"/>
</dbReference>
<evidence type="ECO:0000256" key="1">
    <source>
        <dbReference type="SAM" id="MobiDB-lite"/>
    </source>
</evidence>
<evidence type="ECO:0000313" key="3">
    <source>
        <dbReference type="Proteomes" id="UP000194360"/>
    </source>
</evidence>
<evidence type="ECO:0000313" key="2">
    <source>
        <dbReference type="EMBL" id="OSY37635.1"/>
    </source>
</evidence>
<feature type="region of interest" description="Disordered" evidence="1">
    <location>
        <begin position="421"/>
        <end position="463"/>
    </location>
</feature>
<organism evidence="2 3">
    <name type="scientific">Pseudonocardia autotrophica</name>
    <name type="common">Amycolata autotrophica</name>
    <name type="synonym">Nocardia autotrophica</name>
    <dbReference type="NCBI Taxonomy" id="2074"/>
    <lineage>
        <taxon>Bacteria</taxon>
        <taxon>Bacillati</taxon>
        <taxon>Actinomycetota</taxon>
        <taxon>Actinomycetes</taxon>
        <taxon>Pseudonocardiales</taxon>
        <taxon>Pseudonocardiaceae</taxon>
        <taxon>Pseudonocardia</taxon>
    </lineage>
</organism>
<dbReference type="OrthoDB" id="5169615at2"/>
<proteinExistence type="predicted"/>
<dbReference type="EMBL" id="MIGB01000029">
    <property type="protein sequence ID" value="OSY37635.1"/>
    <property type="molecule type" value="Genomic_DNA"/>
</dbReference>
<reference evidence="2 3" key="1">
    <citation type="submission" date="2016-09" db="EMBL/GenBank/DDBJ databases">
        <title>Pseudonocardia autotrophica DSM535, a candidate organism with high potential of specific P450 cytochromes.</title>
        <authorList>
            <person name="Grumaz C."/>
            <person name="Vainshtein Y."/>
            <person name="Kirstahler P."/>
            <person name="Sohn K."/>
        </authorList>
    </citation>
    <scope>NUCLEOTIDE SEQUENCE [LARGE SCALE GENOMIC DNA]</scope>
    <source>
        <strain evidence="2 3">DSM 535</strain>
    </source>
</reference>
<gene>
    <name evidence="2" type="primary">smc_6</name>
    <name evidence="2" type="ORF">BG845_04672</name>
</gene>
<dbReference type="STRING" id="2074.BG845_04672"/>
<dbReference type="Gene3D" id="1.20.5.340">
    <property type="match status" value="1"/>
</dbReference>
<protein>
    <submittedName>
        <fullName evidence="2">Chromosome partition protein Smc</fullName>
    </submittedName>
</protein>
<keyword evidence="3" id="KW-1185">Reference proteome</keyword>
<accession>A0A1Y2MQX5</accession>
<dbReference type="SUPFAM" id="SSF57997">
    <property type="entry name" value="Tropomyosin"/>
    <property type="match status" value="1"/>
</dbReference>
<dbReference type="RefSeq" id="WP_085914844.1">
    <property type="nucleotide sequence ID" value="NZ_AP018920.1"/>
</dbReference>
<sequence>MSDTSNLSFDRMRGMLMRAAEIRDSEQQQIFDSLDEIHARLAALDAIGTVRKKLTELPDRTELNVLAERLDETVTKLDNQEVILGAITRAIESLPDKLAKPIAQLDGRLDGMSGRLEGVSGRMDGLDDRLGGLHKRLDDLDNRLDRHEMRLDAMPNAVASPIKERIEGVERQVREQLDAAVHSFEETGEGLRNLLGDTSVGLHRRLEELSQRPAVDPGPGFEALTERLEALSARLEEVGGRLDTVESGLDGKLSDLDGSVKERVGKLGGSLKDRIGELDGTVSERLGELDGTVQSRLGEFASGVEEKLDGFDTRLDKLAGDVDGRFDTLTTSVDGRFDTLSDGVDTRLTALTENVDSRLDKLTGDVDGRLSGLDSTLRDRPDTGSVTELVTRANADSERRNASQLDEAMATFAELIMGRGGQYAQQTPPPPPRPAQRRSRSKVAVKSQNGASAADLVADDPDD</sequence>
<name>A0A1Y2MQX5_PSEAH</name>
<dbReference type="AlphaFoldDB" id="A0A1Y2MQX5"/>
<comment type="caution">
    <text evidence="2">The sequence shown here is derived from an EMBL/GenBank/DDBJ whole genome shotgun (WGS) entry which is preliminary data.</text>
</comment>
<dbReference type="Proteomes" id="UP000194360">
    <property type="component" value="Unassembled WGS sequence"/>
</dbReference>